<accession>G2YUG6</accession>
<organism evidence="1 2">
    <name type="scientific">Botryotinia fuckeliana (strain T4)</name>
    <name type="common">Noble rot fungus</name>
    <name type="synonym">Botrytis cinerea</name>
    <dbReference type="NCBI Taxonomy" id="999810"/>
    <lineage>
        <taxon>Eukaryota</taxon>
        <taxon>Fungi</taxon>
        <taxon>Dikarya</taxon>
        <taxon>Ascomycota</taxon>
        <taxon>Pezizomycotina</taxon>
        <taxon>Leotiomycetes</taxon>
        <taxon>Helotiales</taxon>
        <taxon>Sclerotiniaceae</taxon>
        <taxon>Botrytis</taxon>
    </lineage>
</organism>
<sequence length="103" mass="11836">MDPENADSQRKVAVPTECLVFGEPRKVRGLKDRRCTVQQTLNLPARTSIYYQFSNQLLRVRREAASTFDWELRDELPVTVMIGNHLANWLRAGATQYEVLNTA</sequence>
<gene>
    <name evidence="1" type="ORF">BofuT4_P156600.1</name>
</gene>
<protein>
    <submittedName>
        <fullName evidence="1">Uncharacterized protein</fullName>
    </submittedName>
</protein>
<dbReference type="Proteomes" id="UP000008177">
    <property type="component" value="Unplaced contigs"/>
</dbReference>
<proteinExistence type="predicted"/>
<dbReference type="AlphaFoldDB" id="G2YUG6"/>
<evidence type="ECO:0000313" key="1">
    <source>
        <dbReference type="EMBL" id="CCD55264.1"/>
    </source>
</evidence>
<name>G2YUG6_BOTF4</name>
<dbReference type="EMBL" id="FQ790354">
    <property type="protein sequence ID" value="CCD55264.1"/>
    <property type="molecule type" value="Genomic_DNA"/>
</dbReference>
<dbReference type="InParanoid" id="G2YUG6"/>
<dbReference type="HOGENOM" id="CLU_2263340_0_0_1"/>
<reference evidence="2" key="1">
    <citation type="journal article" date="2011" name="PLoS Genet.">
        <title>Genomic analysis of the necrotrophic fungal pathogens Sclerotinia sclerotiorum and Botrytis cinerea.</title>
        <authorList>
            <person name="Amselem J."/>
            <person name="Cuomo C.A."/>
            <person name="van Kan J.A."/>
            <person name="Viaud M."/>
            <person name="Benito E.P."/>
            <person name="Couloux A."/>
            <person name="Coutinho P.M."/>
            <person name="de Vries R.P."/>
            <person name="Dyer P.S."/>
            <person name="Fillinger S."/>
            <person name="Fournier E."/>
            <person name="Gout L."/>
            <person name="Hahn M."/>
            <person name="Kohn L."/>
            <person name="Lapalu N."/>
            <person name="Plummer K.M."/>
            <person name="Pradier J.M."/>
            <person name="Quevillon E."/>
            <person name="Sharon A."/>
            <person name="Simon A."/>
            <person name="ten Have A."/>
            <person name="Tudzynski B."/>
            <person name="Tudzynski P."/>
            <person name="Wincker P."/>
            <person name="Andrew M."/>
            <person name="Anthouard V."/>
            <person name="Beever R.E."/>
            <person name="Beffa R."/>
            <person name="Benoit I."/>
            <person name="Bouzid O."/>
            <person name="Brault B."/>
            <person name="Chen Z."/>
            <person name="Choquer M."/>
            <person name="Collemare J."/>
            <person name="Cotton P."/>
            <person name="Danchin E.G."/>
            <person name="Da Silva C."/>
            <person name="Gautier A."/>
            <person name="Giraud C."/>
            <person name="Giraud T."/>
            <person name="Gonzalez C."/>
            <person name="Grossetete S."/>
            <person name="Guldener U."/>
            <person name="Henrissat B."/>
            <person name="Howlett B.J."/>
            <person name="Kodira C."/>
            <person name="Kretschmer M."/>
            <person name="Lappartient A."/>
            <person name="Leroch M."/>
            <person name="Levis C."/>
            <person name="Mauceli E."/>
            <person name="Neuveglise C."/>
            <person name="Oeser B."/>
            <person name="Pearson M."/>
            <person name="Poulain J."/>
            <person name="Poussereau N."/>
            <person name="Quesneville H."/>
            <person name="Rascle C."/>
            <person name="Schumacher J."/>
            <person name="Segurens B."/>
            <person name="Sexton A."/>
            <person name="Silva E."/>
            <person name="Sirven C."/>
            <person name="Soanes D.M."/>
            <person name="Talbot N.J."/>
            <person name="Templeton M."/>
            <person name="Yandava C."/>
            <person name="Yarden O."/>
            <person name="Zeng Q."/>
            <person name="Rollins J.A."/>
            <person name="Lebrun M.H."/>
            <person name="Dickman M."/>
        </authorList>
    </citation>
    <scope>NUCLEOTIDE SEQUENCE [LARGE SCALE GENOMIC DNA]</scope>
    <source>
        <strain evidence="2">T4</strain>
    </source>
</reference>
<evidence type="ECO:0000313" key="2">
    <source>
        <dbReference type="Proteomes" id="UP000008177"/>
    </source>
</evidence>